<feature type="domain" description="Glycosyl hydrolase family 13 catalytic" evidence="12">
    <location>
        <begin position="241"/>
        <end position="587"/>
    </location>
</feature>
<sequence>MPDLACAALLEAREHDPFAVLGLHAEGAGWRLRVFRPHVKSVAVALANGEWAPLKRRSGSDLFEWRGTSPPPRPWRLDIDGVRQYDPYAFPPQPPADDLFLFNAGRLRQAWRTLGAVPGTREGIAGICFRVWAPNAERVSVVGDFNGWDGRAHPMSTLGASGVWELFIPELAAGALYRFELRVRGSGALRLKSDPYALAFERRPATACRVTPATQHAWNDSGWMEARSTRDWLSAPMSVYEMHLGSWMRHPDRSFYSYRELAARLVPYLVELGYTHVEFLPLMEHPLDESWGYQCTGFFAPSSRFGSADDLRFLIDSLHQAGIGVLLDWVPGHFPADDWALAHFDGSALYEHADPKQKMHPDWGTHVFNYGRNEVRSFLLSSAYYWLSEFHIDGLRVDAVASMIYLDYSRKAGEWTPNVHGGRENLEAIAFLRELNEMVHGDFAGALTIAEESTAWPMVSRPTWLGGLGFSMKWNMGWMNDTLDYMQHDPVYRRYQHERLTFGQLYAYTENFVLPLSHDEVVHGKGSLLGKMPGDEWQRFANLRLLLAYQMMAPGKKLQFMGAEIGQSWEWRAAEELPWHLLQYPLHAGVKSLVRELNHLYVHEPALHELDFSSAGFQWIDCHDADQSVVSWLRRTRDGRHAVVVLNFTPVPRHGYRLGVPLAQDYLERLNTDSAHYGGSDLGNGGRVTAESRSWMGFPASLTLTLPPLAALVLLPA</sequence>
<dbReference type="GO" id="GO:0005829">
    <property type="term" value="C:cytosol"/>
    <property type="evidence" value="ECO:0007669"/>
    <property type="project" value="TreeGrafter"/>
</dbReference>
<evidence type="ECO:0000256" key="9">
    <source>
        <dbReference type="ARBA" id="ARBA00023277"/>
    </source>
</evidence>
<dbReference type="Gene3D" id="2.60.40.10">
    <property type="entry name" value="Immunoglobulins"/>
    <property type="match status" value="2"/>
</dbReference>
<proteinExistence type="inferred from homology"/>
<dbReference type="NCBIfam" id="TIGR01515">
    <property type="entry name" value="branching_enzym"/>
    <property type="match status" value="1"/>
</dbReference>
<evidence type="ECO:0000256" key="5">
    <source>
        <dbReference type="ARBA" id="ARBA00022600"/>
    </source>
</evidence>
<evidence type="ECO:0000313" key="13">
    <source>
        <dbReference type="EMBL" id="BAO30944.1"/>
    </source>
</evidence>
<dbReference type="SUPFAM" id="SSF51445">
    <property type="entry name" value="(Trans)glycosidases"/>
    <property type="match status" value="1"/>
</dbReference>
<comment type="subunit">
    <text evidence="10">Monomer.</text>
</comment>
<evidence type="ECO:0000256" key="1">
    <source>
        <dbReference type="ARBA" id="ARBA00000826"/>
    </source>
</evidence>
<dbReference type="InterPro" id="IPR017853">
    <property type="entry name" value="GH"/>
</dbReference>
<dbReference type="GO" id="GO:0003844">
    <property type="term" value="F:1,4-alpha-glucan branching enzyme activity"/>
    <property type="evidence" value="ECO:0007669"/>
    <property type="project" value="UniProtKB-UniRule"/>
</dbReference>
<dbReference type="InterPro" id="IPR054169">
    <property type="entry name" value="GlgB_N"/>
</dbReference>
<dbReference type="Pfam" id="PF22019">
    <property type="entry name" value="GlgB_N"/>
    <property type="match status" value="1"/>
</dbReference>
<dbReference type="Gene3D" id="3.20.20.80">
    <property type="entry name" value="Glycosidases"/>
    <property type="match status" value="1"/>
</dbReference>
<dbReference type="EC" id="2.4.1.18" evidence="10"/>
<evidence type="ECO:0000256" key="7">
    <source>
        <dbReference type="ARBA" id="ARBA00022679"/>
    </source>
</evidence>
<dbReference type="PANTHER" id="PTHR43651">
    <property type="entry name" value="1,4-ALPHA-GLUCAN-BRANCHING ENZYME"/>
    <property type="match status" value="1"/>
</dbReference>
<dbReference type="InterPro" id="IPR044143">
    <property type="entry name" value="GlgB_N_E_set_prok"/>
</dbReference>
<comment type="pathway">
    <text evidence="3 10">Glycan biosynthesis; glycogen biosynthesis.</text>
</comment>
<feature type="active site" description="Proton donor" evidence="10 11">
    <location>
        <position position="451"/>
    </location>
</feature>
<dbReference type="EMBL" id="AP012547">
    <property type="protein sequence ID" value="BAO30944.1"/>
    <property type="molecule type" value="Genomic_DNA"/>
</dbReference>
<dbReference type="Gene3D" id="2.60.40.1180">
    <property type="entry name" value="Golgi alpha-mannosidase II"/>
    <property type="match status" value="1"/>
</dbReference>
<dbReference type="InterPro" id="IPR006048">
    <property type="entry name" value="A-amylase/branching_C"/>
</dbReference>
<dbReference type="InterPro" id="IPR037439">
    <property type="entry name" value="Branching_enzy"/>
</dbReference>
<dbReference type="GO" id="GO:0005978">
    <property type="term" value="P:glycogen biosynthetic process"/>
    <property type="evidence" value="ECO:0007669"/>
    <property type="project" value="UniProtKB-UniRule"/>
</dbReference>
<dbReference type="PIRSF" id="PIRSF000463">
    <property type="entry name" value="GlgB"/>
    <property type="match status" value="1"/>
</dbReference>
<reference evidence="13 14" key="1">
    <citation type="journal article" date="2014" name="Syst. Appl. Microbiol.">
        <title>Complete genomes of freshwater sulfur oxidizers Sulfuricella denitrificans skB26 and Sulfuritalea hydrogenivorans sk43H: genetic insights into the sulfur oxidation pathway of betaproteobacteria.</title>
        <authorList>
            <person name="Watanabe T."/>
            <person name="Kojima H."/>
            <person name="Fukui M."/>
        </authorList>
    </citation>
    <scope>NUCLEOTIDE SEQUENCE [LARGE SCALE GENOMIC DNA]</scope>
    <source>
        <strain evidence="13">DSM22779</strain>
    </source>
</reference>
<evidence type="ECO:0000256" key="10">
    <source>
        <dbReference type="HAMAP-Rule" id="MF_00685"/>
    </source>
</evidence>
<dbReference type="AlphaFoldDB" id="W0SHQ7"/>
<dbReference type="PANTHER" id="PTHR43651:SF3">
    <property type="entry name" value="1,4-ALPHA-GLUCAN-BRANCHING ENZYME"/>
    <property type="match status" value="1"/>
</dbReference>
<keyword evidence="6 10" id="KW-0328">Glycosyltransferase</keyword>
<evidence type="ECO:0000256" key="6">
    <source>
        <dbReference type="ARBA" id="ARBA00022676"/>
    </source>
</evidence>
<dbReference type="KEGG" id="shd:SUTH_03171"/>
<dbReference type="SUPFAM" id="SSF51011">
    <property type="entry name" value="Glycosyl hydrolase domain"/>
    <property type="match status" value="1"/>
</dbReference>
<dbReference type="HAMAP" id="MF_00685">
    <property type="entry name" value="GlgB"/>
    <property type="match status" value="1"/>
</dbReference>
<keyword evidence="7 10" id="KW-0808">Transferase</keyword>
<dbReference type="HOGENOM" id="CLU_004245_3_2_4"/>
<dbReference type="GO" id="GO:0004553">
    <property type="term" value="F:hydrolase activity, hydrolyzing O-glycosyl compounds"/>
    <property type="evidence" value="ECO:0007669"/>
    <property type="project" value="InterPro"/>
</dbReference>
<dbReference type="Pfam" id="PF02806">
    <property type="entry name" value="Alpha-amylase_C"/>
    <property type="match status" value="1"/>
</dbReference>
<dbReference type="InterPro" id="IPR013780">
    <property type="entry name" value="Glyco_hydro_b"/>
</dbReference>
<dbReference type="Pfam" id="PF02922">
    <property type="entry name" value="CBM_48"/>
    <property type="match status" value="1"/>
</dbReference>
<dbReference type="NCBIfam" id="NF003811">
    <property type="entry name" value="PRK05402.1"/>
    <property type="match status" value="1"/>
</dbReference>
<keyword evidence="5 10" id="KW-0321">Glycogen metabolism</keyword>
<evidence type="ECO:0000256" key="2">
    <source>
        <dbReference type="ARBA" id="ARBA00002953"/>
    </source>
</evidence>
<evidence type="ECO:0000256" key="11">
    <source>
        <dbReference type="PIRSR" id="PIRSR000463-1"/>
    </source>
</evidence>
<dbReference type="InterPro" id="IPR006047">
    <property type="entry name" value="GH13_cat_dom"/>
</dbReference>
<protein>
    <recommendedName>
        <fullName evidence="10">1,4-alpha-glucan branching enzyme GlgB</fullName>
        <ecNumber evidence="10">2.4.1.18</ecNumber>
    </recommendedName>
    <alternativeName>
        <fullName evidence="10">1,4-alpha-D-glucan:1,4-alpha-D-glucan 6-glucosyl-transferase</fullName>
    </alternativeName>
    <alternativeName>
        <fullName evidence="10">Alpha-(1-&gt;4)-glucan branching enzyme</fullName>
    </alternativeName>
    <alternativeName>
        <fullName evidence="10">Glycogen branching enzyme</fullName>
        <shortName evidence="10">BE</shortName>
    </alternativeName>
</protein>
<dbReference type="GO" id="GO:0043169">
    <property type="term" value="F:cation binding"/>
    <property type="evidence" value="ECO:0007669"/>
    <property type="project" value="InterPro"/>
</dbReference>
<evidence type="ECO:0000256" key="4">
    <source>
        <dbReference type="ARBA" id="ARBA00009000"/>
    </source>
</evidence>
<name>W0SHQ7_9PROT</name>
<dbReference type="Pfam" id="PF00128">
    <property type="entry name" value="Alpha-amylase"/>
    <property type="match status" value="1"/>
</dbReference>
<dbReference type="UniPathway" id="UPA00164"/>
<dbReference type="Proteomes" id="UP000031637">
    <property type="component" value="Chromosome"/>
</dbReference>
<dbReference type="InterPro" id="IPR014756">
    <property type="entry name" value="Ig_E-set"/>
</dbReference>
<dbReference type="SMART" id="SM00642">
    <property type="entry name" value="Aamy"/>
    <property type="match status" value="1"/>
</dbReference>
<feature type="active site" description="Nucleophile" evidence="10 11">
    <location>
        <position position="398"/>
    </location>
</feature>
<dbReference type="CDD" id="cd11322">
    <property type="entry name" value="AmyAc_Glg_BE"/>
    <property type="match status" value="1"/>
</dbReference>
<dbReference type="InterPro" id="IPR006407">
    <property type="entry name" value="GlgB"/>
</dbReference>
<keyword evidence="8 10" id="KW-0320">Glycogen biosynthesis</keyword>
<evidence type="ECO:0000256" key="8">
    <source>
        <dbReference type="ARBA" id="ARBA00023056"/>
    </source>
</evidence>
<accession>W0SHQ7</accession>
<gene>
    <name evidence="10" type="primary">glgB</name>
    <name evidence="13" type="ORF">SUTH_03171</name>
</gene>
<dbReference type="STRING" id="1223802.SUTH_03171"/>
<comment type="function">
    <text evidence="2 10">Catalyzes the formation of the alpha-1,6-glucosidic linkages in glycogen by scission of a 1,4-alpha-linked oligosaccharide from growing alpha-1,4-glucan chains and the subsequent attachment of the oligosaccharide to the alpha-1,6 position.</text>
</comment>
<evidence type="ECO:0000256" key="3">
    <source>
        <dbReference type="ARBA" id="ARBA00004964"/>
    </source>
</evidence>
<dbReference type="InterPro" id="IPR013783">
    <property type="entry name" value="Ig-like_fold"/>
</dbReference>
<dbReference type="CDD" id="cd02855">
    <property type="entry name" value="E_set_GBE_prok_N"/>
    <property type="match status" value="1"/>
</dbReference>
<evidence type="ECO:0000313" key="14">
    <source>
        <dbReference type="Proteomes" id="UP000031637"/>
    </source>
</evidence>
<dbReference type="OrthoDB" id="9800174at2"/>
<dbReference type="RefSeq" id="WP_041100587.1">
    <property type="nucleotide sequence ID" value="NZ_AP012547.1"/>
</dbReference>
<dbReference type="FunFam" id="3.20.20.80:FF:000003">
    <property type="entry name" value="1,4-alpha-glucan branching enzyme GlgB"/>
    <property type="match status" value="1"/>
</dbReference>
<comment type="catalytic activity">
    <reaction evidence="1 10">
        <text>Transfers a segment of a (1-&gt;4)-alpha-D-glucan chain to a primary hydroxy group in a similar glucan chain.</text>
        <dbReference type="EC" id="2.4.1.18"/>
    </reaction>
</comment>
<dbReference type="FunFam" id="2.60.40.1180:FF:000002">
    <property type="entry name" value="1,4-alpha-glucan branching enzyme GlgB"/>
    <property type="match status" value="1"/>
</dbReference>
<keyword evidence="9 10" id="KW-0119">Carbohydrate metabolism</keyword>
<organism evidence="13 14">
    <name type="scientific">Sulfuritalea hydrogenivorans sk43H</name>
    <dbReference type="NCBI Taxonomy" id="1223802"/>
    <lineage>
        <taxon>Bacteria</taxon>
        <taxon>Pseudomonadati</taxon>
        <taxon>Pseudomonadota</taxon>
        <taxon>Betaproteobacteria</taxon>
        <taxon>Nitrosomonadales</taxon>
        <taxon>Sterolibacteriaceae</taxon>
        <taxon>Sulfuritalea</taxon>
    </lineage>
</organism>
<dbReference type="InterPro" id="IPR004193">
    <property type="entry name" value="Glyco_hydro_13_N"/>
</dbReference>
<dbReference type="SUPFAM" id="SSF81296">
    <property type="entry name" value="E set domains"/>
    <property type="match status" value="1"/>
</dbReference>
<keyword evidence="14" id="KW-1185">Reference proteome</keyword>
<comment type="similarity">
    <text evidence="4 10">Belongs to the glycosyl hydrolase 13 family. GlgB subfamily.</text>
</comment>
<evidence type="ECO:0000259" key="12">
    <source>
        <dbReference type="SMART" id="SM00642"/>
    </source>
</evidence>
<dbReference type="NCBIfam" id="NF008967">
    <property type="entry name" value="PRK12313.1"/>
    <property type="match status" value="1"/>
</dbReference>